<dbReference type="NCBIfam" id="TIGR02937">
    <property type="entry name" value="sigma70-ECF"/>
    <property type="match status" value="1"/>
</dbReference>
<dbReference type="InterPro" id="IPR013324">
    <property type="entry name" value="RNA_pol_sigma_r3/r4-like"/>
</dbReference>
<gene>
    <name evidence="8" type="ORF">DFJ69_5918</name>
</gene>
<accession>A0A3D9T203</accession>
<evidence type="ECO:0000256" key="5">
    <source>
        <dbReference type="SAM" id="MobiDB-lite"/>
    </source>
</evidence>
<dbReference type="PANTHER" id="PTHR43133">
    <property type="entry name" value="RNA POLYMERASE ECF-TYPE SIGMA FACTO"/>
    <property type="match status" value="1"/>
</dbReference>
<evidence type="ECO:0000256" key="3">
    <source>
        <dbReference type="ARBA" id="ARBA00023082"/>
    </source>
</evidence>
<feature type="domain" description="RNA polymerase sigma-70 region 2" evidence="6">
    <location>
        <begin position="39"/>
        <end position="106"/>
    </location>
</feature>
<dbReference type="Pfam" id="PF08281">
    <property type="entry name" value="Sigma70_r4_2"/>
    <property type="match status" value="1"/>
</dbReference>
<dbReference type="InterPro" id="IPR014284">
    <property type="entry name" value="RNA_pol_sigma-70_dom"/>
</dbReference>
<dbReference type="InterPro" id="IPR036388">
    <property type="entry name" value="WH-like_DNA-bd_sf"/>
</dbReference>
<dbReference type="InterPro" id="IPR013325">
    <property type="entry name" value="RNA_pol_sigma_r2"/>
</dbReference>
<dbReference type="GO" id="GO:0006352">
    <property type="term" value="P:DNA-templated transcription initiation"/>
    <property type="evidence" value="ECO:0007669"/>
    <property type="project" value="InterPro"/>
</dbReference>
<evidence type="ECO:0000313" key="8">
    <source>
        <dbReference type="EMBL" id="REF00384.1"/>
    </source>
</evidence>
<dbReference type="SUPFAM" id="SSF88659">
    <property type="entry name" value="Sigma3 and sigma4 domains of RNA polymerase sigma factors"/>
    <property type="match status" value="1"/>
</dbReference>
<dbReference type="RefSeq" id="WP_342769888.1">
    <property type="nucleotide sequence ID" value="NZ_QTTT01000001.1"/>
</dbReference>
<keyword evidence="4" id="KW-0804">Transcription</keyword>
<dbReference type="AlphaFoldDB" id="A0A3D9T203"/>
<keyword evidence="9" id="KW-1185">Reference proteome</keyword>
<evidence type="ECO:0000256" key="1">
    <source>
        <dbReference type="ARBA" id="ARBA00010641"/>
    </source>
</evidence>
<feature type="region of interest" description="Disordered" evidence="5">
    <location>
        <begin position="1"/>
        <end position="21"/>
    </location>
</feature>
<dbReference type="GO" id="GO:0003677">
    <property type="term" value="F:DNA binding"/>
    <property type="evidence" value="ECO:0007669"/>
    <property type="project" value="InterPro"/>
</dbReference>
<proteinExistence type="inferred from homology"/>
<dbReference type="SUPFAM" id="SSF88946">
    <property type="entry name" value="Sigma2 domain of RNA polymerase sigma factors"/>
    <property type="match status" value="1"/>
</dbReference>
<evidence type="ECO:0000256" key="4">
    <source>
        <dbReference type="ARBA" id="ARBA00023163"/>
    </source>
</evidence>
<dbReference type="InterPro" id="IPR007627">
    <property type="entry name" value="RNA_pol_sigma70_r2"/>
</dbReference>
<dbReference type="InterPro" id="IPR013249">
    <property type="entry name" value="RNA_pol_sigma70_r4_t2"/>
</dbReference>
<feature type="domain" description="RNA polymerase sigma factor 70 region 4 type 2" evidence="7">
    <location>
        <begin position="140"/>
        <end position="188"/>
    </location>
</feature>
<name>A0A3D9T203_9ACTN</name>
<dbReference type="GO" id="GO:0016987">
    <property type="term" value="F:sigma factor activity"/>
    <property type="evidence" value="ECO:0007669"/>
    <property type="project" value="UniProtKB-KW"/>
</dbReference>
<evidence type="ECO:0000256" key="2">
    <source>
        <dbReference type="ARBA" id="ARBA00023015"/>
    </source>
</evidence>
<sequence>MLTAPADTDPVASPEPPGRITDAGLVEESWAVPERFAALFDRHSDEIHRYAARRVGPEAAEDVVGETFLTAFRKRRTYDVARPDARPWLYGIANLAVRQQRRAEARWLEAGARTPARDTAEAFDERSADRVTAEHLQPRLAEVLAGLSSADRDLLLLVAWADLTYEEAAQALAVPIGTVRSRLHRIRHKVRRAFGGTDPMAPREEPLT</sequence>
<evidence type="ECO:0000259" key="6">
    <source>
        <dbReference type="Pfam" id="PF04542"/>
    </source>
</evidence>
<comment type="similarity">
    <text evidence="1">Belongs to the sigma-70 factor family. ECF subfamily.</text>
</comment>
<reference evidence="8 9" key="1">
    <citation type="submission" date="2018-08" db="EMBL/GenBank/DDBJ databases">
        <title>Sequencing the genomes of 1000 actinobacteria strains.</title>
        <authorList>
            <person name="Klenk H.-P."/>
        </authorList>
    </citation>
    <scope>NUCLEOTIDE SEQUENCE [LARGE SCALE GENOMIC DNA]</scope>
    <source>
        <strain evidence="8 9">DSM 43927</strain>
    </source>
</reference>
<dbReference type="PANTHER" id="PTHR43133:SF25">
    <property type="entry name" value="RNA POLYMERASE SIGMA FACTOR RFAY-RELATED"/>
    <property type="match status" value="1"/>
</dbReference>
<evidence type="ECO:0000259" key="7">
    <source>
        <dbReference type="Pfam" id="PF08281"/>
    </source>
</evidence>
<protein>
    <submittedName>
        <fullName evidence="8">RNA polymerase sigma-70 factor (ECF subfamily)</fullName>
    </submittedName>
</protein>
<dbReference type="CDD" id="cd06171">
    <property type="entry name" value="Sigma70_r4"/>
    <property type="match status" value="1"/>
</dbReference>
<dbReference type="InterPro" id="IPR039425">
    <property type="entry name" value="RNA_pol_sigma-70-like"/>
</dbReference>
<evidence type="ECO:0000313" key="9">
    <source>
        <dbReference type="Proteomes" id="UP000256661"/>
    </source>
</evidence>
<comment type="caution">
    <text evidence="8">The sequence shown here is derived from an EMBL/GenBank/DDBJ whole genome shotgun (WGS) entry which is preliminary data.</text>
</comment>
<keyword evidence="2" id="KW-0805">Transcription regulation</keyword>
<organism evidence="8 9">
    <name type="scientific">Thermomonospora umbrina</name>
    <dbReference type="NCBI Taxonomy" id="111806"/>
    <lineage>
        <taxon>Bacteria</taxon>
        <taxon>Bacillati</taxon>
        <taxon>Actinomycetota</taxon>
        <taxon>Actinomycetes</taxon>
        <taxon>Streptosporangiales</taxon>
        <taxon>Thermomonosporaceae</taxon>
        <taxon>Thermomonospora</taxon>
    </lineage>
</organism>
<keyword evidence="3" id="KW-0731">Sigma factor</keyword>
<dbReference type="Proteomes" id="UP000256661">
    <property type="component" value="Unassembled WGS sequence"/>
</dbReference>
<dbReference type="Gene3D" id="1.10.10.10">
    <property type="entry name" value="Winged helix-like DNA-binding domain superfamily/Winged helix DNA-binding domain"/>
    <property type="match status" value="1"/>
</dbReference>
<dbReference type="Pfam" id="PF04542">
    <property type="entry name" value="Sigma70_r2"/>
    <property type="match status" value="1"/>
</dbReference>
<dbReference type="EMBL" id="QTTT01000001">
    <property type="protein sequence ID" value="REF00384.1"/>
    <property type="molecule type" value="Genomic_DNA"/>
</dbReference>
<dbReference type="Gene3D" id="1.10.1740.10">
    <property type="match status" value="1"/>
</dbReference>